<gene>
    <name evidence="3" type="ORF">PBRASI_LOCUS9538</name>
</gene>
<evidence type="ECO:0000313" key="4">
    <source>
        <dbReference type="Proteomes" id="UP000789739"/>
    </source>
</evidence>
<dbReference type="GO" id="GO:0008270">
    <property type="term" value="F:zinc ion binding"/>
    <property type="evidence" value="ECO:0007669"/>
    <property type="project" value="UniProtKB-KW"/>
</dbReference>
<evidence type="ECO:0000259" key="2">
    <source>
        <dbReference type="PROSITE" id="PS50158"/>
    </source>
</evidence>
<keyword evidence="1" id="KW-0862">Zinc</keyword>
<protein>
    <submittedName>
        <fullName evidence="3">1136_t:CDS:1</fullName>
    </submittedName>
</protein>
<dbReference type="EMBL" id="CAJVPI010002130">
    <property type="protein sequence ID" value="CAG8636537.1"/>
    <property type="molecule type" value="Genomic_DNA"/>
</dbReference>
<feature type="domain" description="CCHC-type" evidence="2">
    <location>
        <begin position="201"/>
        <end position="215"/>
    </location>
</feature>
<keyword evidence="4" id="KW-1185">Reference proteome</keyword>
<reference evidence="3" key="1">
    <citation type="submission" date="2021-06" db="EMBL/GenBank/DDBJ databases">
        <authorList>
            <person name="Kallberg Y."/>
            <person name="Tangrot J."/>
            <person name="Rosling A."/>
        </authorList>
    </citation>
    <scope>NUCLEOTIDE SEQUENCE</scope>
    <source>
        <strain evidence="3">BR232B</strain>
    </source>
</reference>
<dbReference type="AlphaFoldDB" id="A0A9N9DI42"/>
<comment type="caution">
    <text evidence="3">The sequence shown here is derived from an EMBL/GenBank/DDBJ whole genome shotgun (WGS) entry which is preliminary data.</text>
</comment>
<accession>A0A9N9DI42</accession>
<name>A0A9N9DI42_9GLOM</name>
<dbReference type="OrthoDB" id="2444994at2759"/>
<evidence type="ECO:0000256" key="1">
    <source>
        <dbReference type="PROSITE-ProRule" id="PRU00047"/>
    </source>
</evidence>
<dbReference type="GO" id="GO:0003676">
    <property type="term" value="F:nucleic acid binding"/>
    <property type="evidence" value="ECO:0007669"/>
    <property type="project" value="InterPro"/>
</dbReference>
<dbReference type="PROSITE" id="PS50158">
    <property type="entry name" value="ZF_CCHC"/>
    <property type="match status" value="1"/>
</dbReference>
<dbReference type="Proteomes" id="UP000789739">
    <property type="component" value="Unassembled WGS sequence"/>
</dbReference>
<organism evidence="3 4">
    <name type="scientific">Paraglomus brasilianum</name>
    <dbReference type="NCBI Taxonomy" id="144538"/>
    <lineage>
        <taxon>Eukaryota</taxon>
        <taxon>Fungi</taxon>
        <taxon>Fungi incertae sedis</taxon>
        <taxon>Mucoromycota</taxon>
        <taxon>Glomeromycotina</taxon>
        <taxon>Glomeromycetes</taxon>
        <taxon>Paraglomerales</taxon>
        <taxon>Paraglomeraceae</taxon>
        <taxon>Paraglomus</taxon>
    </lineage>
</organism>
<dbReference type="SMART" id="SM00343">
    <property type="entry name" value="ZnF_C2HC"/>
    <property type="match status" value="1"/>
</dbReference>
<keyword evidence="1" id="KW-0479">Metal-binding</keyword>
<dbReference type="SUPFAM" id="SSF57756">
    <property type="entry name" value="Retrovirus zinc finger-like domains"/>
    <property type="match status" value="1"/>
</dbReference>
<proteinExistence type="predicted"/>
<sequence length="233" mass="26747">MATVTYPVFSGTNPKSWLAQLERAMKANGVADNNNDKRLGIAACHMGPYQEWIELQQITKWDNDNTKREALEIASKRMQKPGEPVEVYKAALEIIWQECDPAEMTDRMKLKLFLNGLSPMIRMSVKQQAPVDINAAVRLAKVHSRAVRDEMKPEVSSTAKINEAMAGEIQELKQKLEHLEKRPNPPPVPEHTHQSISNIICYYCHQRGHRQADCKMRAMHRQQGKQLTWNRPR</sequence>
<keyword evidence="1" id="KW-0863">Zinc-finger</keyword>
<evidence type="ECO:0000313" key="3">
    <source>
        <dbReference type="EMBL" id="CAG8636537.1"/>
    </source>
</evidence>
<dbReference type="InterPro" id="IPR001878">
    <property type="entry name" value="Znf_CCHC"/>
</dbReference>
<dbReference type="InterPro" id="IPR036875">
    <property type="entry name" value="Znf_CCHC_sf"/>
</dbReference>